<dbReference type="CDD" id="cd00090">
    <property type="entry name" value="HTH_ARSR"/>
    <property type="match status" value="1"/>
</dbReference>
<protein>
    <submittedName>
        <fullName evidence="6">Multiple antibiotic resistance protein marR</fullName>
    </submittedName>
</protein>
<feature type="region of interest" description="Disordered" evidence="4">
    <location>
        <begin position="1"/>
        <end position="70"/>
    </location>
</feature>
<dbReference type="RefSeq" id="WP_309340635.1">
    <property type="nucleotide sequence ID" value="NZ_JASPER010000013.1"/>
</dbReference>
<dbReference type="GO" id="GO:0006950">
    <property type="term" value="P:response to stress"/>
    <property type="evidence" value="ECO:0007669"/>
    <property type="project" value="TreeGrafter"/>
</dbReference>
<dbReference type="PANTHER" id="PTHR33164:SF43">
    <property type="entry name" value="HTH-TYPE TRANSCRIPTIONAL REPRESSOR YETL"/>
    <property type="match status" value="1"/>
</dbReference>
<dbReference type="InterPro" id="IPR011991">
    <property type="entry name" value="ArsR-like_HTH"/>
</dbReference>
<dbReference type="GO" id="GO:0003700">
    <property type="term" value="F:DNA-binding transcription factor activity"/>
    <property type="evidence" value="ECO:0007669"/>
    <property type="project" value="InterPro"/>
</dbReference>
<dbReference type="InterPro" id="IPR039422">
    <property type="entry name" value="MarR/SlyA-like"/>
</dbReference>
<dbReference type="EMBL" id="LR134477">
    <property type="protein sequence ID" value="VEI15230.1"/>
    <property type="molecule type" value="Genomic_DNA"/>
</dbReference>
<dbReference type="InterPro" id="IPR036388">
    <property type="entry name" value="WH-like_DNA-bd_sf"/>
</dbReference>
<dbReference type="PROSITE" id="PS50995">
    <property type="entry name" value="HTH_MARR_2"/>
    <property type="match status" value="1"/>
</dbReference>
<evidence type="ECO:0000256" key="2">
    <source>
        <dbReference type="ARBA" id="ARBA00023125"/>
    </source>
</evidence>
<keyword evidence="2" id="KW-0238">DNA-binding</keyword>
<feature type="compositionally biased region" description="Basic and acidic residues" evidence="4">
    <location>
        <begin position="317"/>
        <end position="329"/>
    </location>
</feature>
<accession>A0A3S4Z828</accession>
<gene>
    <name evidence="6" type="primary">marR</name>
    <name evidence="6" type="ORF">NCTC10951_01054</name>
</gene>
<feature type="compositionally biased region" description="Low complexity" evidence="4">
    <location>
        <begin position="49"/>
        <end position="59"/>
    </location>
</feature>
<dbReference type="Gene3D" id="1.10.10.10">
    <property type="entry name" value="Winged helix-like DNA-binding domain superfamily/Winged helix DNA-binding domain"/>
    <property type="match status" value="1"/>
</dbReference>
<feature type="compositionally biased region" description="Basic residues" evidence="4">
    <location>
        <begin position="270"/>
        <end position="280"/>
    </location>
</feature>
<sequence length="329" mass="36077">MSTESTENTENTAPDTTSPDSQHSAHQGAGTETDMTDSTNPNTPEYDANDAGDAGDTADVSPQHPQRASLHERFRRLQHLMRRSRMTAHRGGPFADTTRGRGRVLAALRMQSPIPTRDLAFLLDIRQQSLNELLKKLEADGLIERRPSQEDRRVMVVHLTEAGRGTPLSGPRADYLDSLTDEEAATLARLLDKVIASLESQLGPEEDGEFGPRFADARRRMGEERFEAMMRMRERGFGPFGPGPAFVPGYGPGFGPEAGDADLPPEGRGGRGRHTGHGGPRRGGPAHRDGSALPGEDFPERGARSFRAARARRVRGARRDFHRFTGHDC</sequence>
<dbReference type="KEGG" id="avc:NCTC10951_01054"/>
<feature type="domain" description="HTH marR-type" evidence="5">
    <location>
        <begin position="67"/>
        <end position="196"/>
    </location>
</feature>
<dbReference type="PANTHER" id="PTHR33164">
    <property type="entry name" value="TRANSCRIPTIONAL REGULATOR, MARR FAMILY"/>
    <property type="match status" value="1"/>
</dbReference>
<feature type="region of interest" description="Disordered" evidence="4">
    <location>
        <begin position="251"/>
        <end position="329"/>
    </location>
</feature>
<evidence type="ECO:0000256" key="3">
    <source>
        <dbReference type="ARBA" id="ARBA00023163"/>
    </source>
</evidence>
<feature type="compositionally biased region" description="Polar residues" evidence="4">
    <location>
        <begin position="13"/>
        <end position="25"/>
    </location>
</feature>
<dbReference type="InterPro" id="IPR036390">
    <property type="entry name" value="WH_DNA-bd_sf"/>
</dbReference>
<dbReference type="InterPro" id="IPR000835">
    <property type="entry name" value="HTH_MarR-typ"/>
</dbReference>
<feature type="compositionally biased region" description="Low complexity" evidence="4">
    <location>
        <begin position="1"/>
        <end position="12"/>
    </location>
</feature>
<dbReference type="SUPFAM" id="SSF46785">
    <property type="entry name" value="Winged helix' DNA-binding domain"/>
    <property type="match status" value="1"/>
</dbReference>
<evidence type="ECO:0000313" key="6">
    <source>
        <dbReference type="EMBL" id="VEI15230.1"/>
    </source>
</evidence>
<feature type="compositionally biased region" description="Basic residues" evidence="4">
    <location>
        <begin position="307"/>
        <end position="316"/>
    </location>
</feature>
<evidence type="ECO:0000256" key="1">
    <source>
        <dbReference type="ARBA" id="ARBA00023015"/>
    </source>
</evidence>
<evidence type="ECO:0000259" key="5">
    <source>
        <dbReference type="PROSITE" id="PS50995"/>
    </source>
</evidence>
<organism evidence="6 7">
    <name type="scientific">Actinomyces viscosus</name>
    <dbReference type="NCBI Taxonomy" id="1656"/>
    <lineage>
        <taxon>Bacteria</taxon>
        <taxon>Bacillati</taxon>
        <taxon>Actinomycetota</taxon>
        <taxon>Actinomycetes</taxon>
        <taxon>Actinomycetales</taxon>
        <taxon>Actinomycetaceae</taxon>
        <taxon>Actinomyces</taxon>
    </lineage>
</organism>
<dbReference type="SMART" id="SM00347">
    <property type="entry name" value="HTH_MARR"/>
    <property type="match status" value="1"/>
</dbReference>
<keyword evidence="1" id="KW-0805">Transcription regulation</keyword>
<evidence type="ECO:0000256" key="4">
    <source>
        <dbReference type="SAM" id="MobiDB-lite"/>
    </source>
</evidence>
<reference evidence="6 7" key="1">
    <citation type="submission" date="2018-12" db="EMBL/GenBank/DDBJ databases">
        <authorList>
            <consortium name="Pathogen Informatics"/>
        </authorList>
    </citation>
    <scope>NUCLEOTIDE SEQUENCE [LARGE SCALE GENOMIC DNA]</scope>
    <source>
        <strain evidence="6 7">NCTC10951</strain>
    </source>
</reference>
<proteinExistence type="predicted"/>
<name>A0A3S4Z828_ACTVI</name>
<evidence type="ECO:0000313" key="7">
    <source>
        <dbReference type="Proteomes" id="UP000268658"/>
    </source>
</evidence>
<keyword evidence="3" id="KW-0804">Transcription</keyword>
<dbReference type="GO" id="GO:0003677">
    <property type="term" value="F:DNA binding"/>
    <property type="evidence" value="ECO:0007669"/>
    <property type="project" value="UniProtKB-KW"/>
</dbReference>
<dbReference type="AlphaFoldDB" id="A0A3S4Z828"/>
<dbReference type="Proteomes" id="UP000268658">
    <property type="component" value="Chromosome"/>
</dbReference>
<dbReference type="PROSITE" id="PS01117">
    <property type="entry name" value="HTH_MARR_1"/>
    <property type="match status" value="1"/>
</dbReference>
<dbReference type="Pfam" id="PF12802">
    <property type="entry name" value="MarR_2"/>
    <property type="match status" value="1"/>
</dbReference>
<dbReference type="InterPro" id="IPR023187">
    <property type="entry name" value="Tscrpt_reg_MarR-type_CS"/>
</dbReference>